<gene>
    <name evidence="4" type="ORF">HPB52_001856</name>
</gene>
<dbReference type="Pfam" id="PF01991">
    <property type="entry name" value="vATP-synt_E"/>
    <property type="match status" value="2"/>
</dbReference>
<comment type="similarity">
    <text evidence="1">Belongs to the V-ATPase E subunit family.</text>
</comment>
<dbReference type="EMBL" id="JABSTV010001252">
    <property type="protein sequence ID" value="KAH7946612.1"/>
    <property type="molecule type" value="Genomic_DNA"/>
</dbReference>
<dbReference type="VEuPathDB" id="VectorBase:RSAN_057950"/>
<keyword evidence="3" id="KW-0406">Ion transport</keyword>
<dbReference type="PANTHER" id="PTHR45715">
    <property type="entry name" value="ATPASE H+-TRANSPORTING V1 SUBUNIT E1A-RELATED"/>
    <property type="match status" value="1"/>
</dbReference>
<accession>A0A9D4PKD1</accession>
<dbReference type="GO" id="GO:0033178">
    <property type="term" value="C:proton-transporting two-sector ATPase complex, catalytic domain"/>
    <property type="evidence" value="ECO:0007669"/>
    <property type="project" value="InterPro"/>
</dbReference>
<dbReference type="GO" id="GO:0046961">
    <property type="term" value="F:proton-transporting ATPase activity, rotational mechanism"/>
    <property type="evidence" value="ECO:0007669"/>
    <property type="project" value="InterPro"/>
</dbReference>
<name>A0A9D4PKD1_RHISA</name>
<dbReference type="SUPFAM" id="SSF160527">
    <property type="entry name" value="V-type ATPase subunit E-like"/>
    <property type="match status" value="2"/>
</dbReference>
<proteinExistence type="inferred from homology"/>
<evidence type="ECO:0000313" key="5">
    <source>
        <dbReference type="Proteomes" id="UP000821837"/>
    </source>
</evidence>
<sequence length="241" mass="26955">MTALKMKYKLVKEVLLEARSRLSRITNSEGKYKALLERLNLQGLYQLLEGDVLVRCRQTDVQFVKEALVTASKVFTQTTGISGSAVVDLSNFLGDSCCGGVIITSRNGQKSVSNTLEDRLERISYYEMPYIQATLFRKNQGLYQLLEGDVLVRCRQTDVRLVKEALVTASKVFTQTTGISGSAVMDLSNFLGDSCCGGVIITSRNGQKSVSNTLEDRLERISYYEMPYIQATLFRKNQVKN</sequence>
<organism evidence="4 5">
    <name type="scientific">Rhipicephalus sanguineus</name>
    <name type="common">Brown dog tick</name>
    <name type="synonym">Ixodes sanguineus</name>
    <dbReference type="NCBI Taxonomy" id="34632"/>
    <lineage>
        <taxon>Eukaryota</taxon>
        <taxon>Metazoa</taxon>
        <taxon>Ecdysozoa</taxon>
        <taxon>Arthropoda</taxon>
        <taxon>Chelicerata</taxon>
        <taxon>Arachnida</taxon>
        <taxon>Acari</taxon>
        <taxon>Parasitiformes</taxon>
        <taxon>Ixodida</taxon>
        <taxon>Ixodoidea</taxon>
        <taxon>Ixodidae</taxon>
        <taxon>Rhipicephalinae</taxon>
        <taxon>Rhipicephalus</taxon>
        <taxon>Rhipicephalus</taxon>
    </lineage>
</organism>
<evidence type="ECO:0000256" key="1">
    <source>
        <dbReference type="ARBA" id="ARBA00005901"/>
    </source>
</evidence>
<keyword evidence="5" id="KW-1185">Reference proteome</keyword>
<evidence type="ECO:0000313" key="4">
    <source>
        <dbReference type="EMBL" id="KAH7946612.1"/>
    </source>
</evidence>
<protein>
    <submittedName>
        <fullName evidence="4">Uncharacterized protein</fullName>
    </submittedName>
</protein>
<comment type="caution">
    <text evidence="4">The sequence shown here is derived from an EMBL/GenBank/DDBJ whole genome shotgun (WGS) entry which is preliminary data.</text>
</comment>
<evidence type="ECO:0000256" key="3">
    <source>
        <dbReference type="ARBA" id="ARBA00023065"/>
    </source>
</evidence>
<reference evidence="4" key="1">
    <citation type="journal article" date="2020" name="Cell">
        <title>Large-Scale Comparative Analyses of Tick Genomes Elucidate Their Genetic Diversity and Vector Capacities.</title>
        <authorList>
            <consortium name="Tick Genome and Microbiome Consortium (TIGMIC)"/>
            <person name="Jia N."/>
            <person name="Wang J."/>
            <person name="Shi W."/>
            <person name="Du L."/>
            <person name="Sun Y."/>
            <person name="Zhan W."/>
            <person name="Jiang J.F."/>
            <person name="Wang Q."/>
            <person name="Zhang B."/>
            <person name="Ji P."/>
            <person name="Bell-Sakyi L."/>
            <person name="Cui X.M."/>
            <person name="Yuan T.T."/>
            <person name="Jiang B.G."/>
            <person name="Yang W.F."/>
            <person name="Lam T.T."/>
            <person name="Chang Q.C."/>
            <person name="Ding S.J."/>
            <person name="Wang X.J."/>
            <person name="Zhu J.G."/>
            <person name="Ruan X.D."/>
            <person name="Zhao L."/>
            <person name="Wei J.T."/>
            <person name="Ye R.Z."/>
            <person name="Que T.C."/>
            <person name="Du C.H."/>
            <person name="Zhou Y.H."/>
            <person name="Cheng J.X."/>
            <person name="Dai P.F."/>
            <person name="Guo W.B."/>
            <person name="Han X.H."/>
            <person name="Huang E.J."/>
            <person name="Li L.F."/>
            <person name="Wei W."/>
            <person name="Gao Y.C."/>
            <person name="Liu J.Z."/>
            <person name="Shao H.Z."/>
            <person name="Wang X."/>
            <person name="Wang C.C."/>
            <person name="Yang T.C."/>
            <person name="Huo Q.B."/>
            <person name="Li W."/>
            <person name="Chen H.Y."/>
            <person name="Chen S.E."/>
            <person name="Zhou L.G."/>
            <person name="Ni X.B."/>
            <person name="Tian J.H."/>
            <person name="Sheng Y."/>
            <person name="Liu T."/>
            <person name="Pan Y.S."/>
            <person name="Xia L.Y."/>
            <person name="Li J."/>
            <person name="Zhao F."/>
            <person name="Cao W.C."/>
        </authorList>
    </citation>
    <scope>NUCLEOTIDE SEQUENCE</scope>
    <source>
        <strain evidence="4">Rsan-2018</strain>
    </source>
</reference>
<dbReference type="Gene3D" id="3.30.2320.30">
    <property type="entry name" value="ATP synthase, E subunit, C-terminal"/>
    <property type="match status" value="2"/>
</dbReference>
<dbReference type="InterPro" id="IPR002842">
    <property type="entry name" value="ATPase_V1_Esu"/>
</dbReference>
<evidence type="ECO:0000256" key="2">
    <source>
        <dbReference type="ARBA" id="ARBA00022448"/>
    </source>
</evidence>
<dbReference type="AlphaFoldDB" id="A0A9D4PKD1"/>
<reference evidence="4" key="2">
    <citation type="submission" date="2021-09" db="EMBL/GenBank/DDBJ databases">
        <authorList>
            <person name="Jia N."/>
            <person name="Wang J."/>
            <person name="Shi W."/>
            <person name="Du L."/>
            <person name="Sun Y."/>
            <person name="Zhan W."/>
            <person name="Jiang J."/>
            <person name="Wang Q."/>
            <person name="Zhang B."/>
            <person name="Ji P."/>
            <person name="Sakyi L.B."/>
            <person name="Cui X."/>
            <person name="Yuan T."/>
            <person name="Jiang B."/>
            <person name="Yang W."/>
            <person name="Lam T.T.-Y."/>
            <person name="Chang Q."/>
            <person name="Ding S."/>
            <person name="Wang X."/>
            <person name="Zhu J."/>
            <person name="Ruan X."/>
            <person name="Zhao L."/>
            <person name="Wei J."/>
            <person name="Que T."/>
            <person name="Du C."/>
            <person name="Cheng J."/>
            <person name="Dai P."/>
            <person name="Han X."/>
            <person name="Huang E."/>
            <person name="Gao Y."/>
            <person name="Liu J."/>
            <person name="Shao H."/>
            <person name="Ye R."/>
            <person name="Li L."/>
            <person name="Wei W."/>
            <person name="Wang X."/>
            <person name="Wang C."/>
            <person name="Huo Q."/>
            <person name="Li W."/>
            <person name="Guo W."/>
            <person name="Chen H."/>
            <person name="Chen S."/>
            <person name="Zhou L."/>
            <person name="Zhou L."/>
            <person name="Ni X."/>
            <person name="Tian J."/>
            <person name="Zhou Y."/>
            <person name="Sheng Y."/>
            <person name="Liu T."/>
            <person name="Pan Y."/>
            <person name="Xia L."/>
            <person name="Li J."/>
            <person name="Zhao F."/>
            <person name="Cao W."/>
        </authorList>
    </citation>
    <scope>NUCLEOTIDE SEQUENCE</scope>
    <source>
        <strain evidence="4">Rsan-2018</strain>
        <tissue evidence="4">Larvae</tissue>
    </source>
</reference>
<dbReference type="Proteomes" id="UP000821837">
    <property type="component" value="Chromosome 6"/>
</dbReference>
<dbReference type="InterPro" id="IPR038495">
    <property type="entry name" value="ATPase_E_C"/>
</dbReference>
<keyword evidence="2" id="KW-0813">Transport</keyword>